<accession>A0A2Z5G5J4</accession>
<evidence type="ECO:0000313" key="2">
    <source>
        <dbReference type="Proteomes" id="UP000253606"/>
    </source>
</evidence>
<dbReference type="AlphaFoldDB" id="A0A2Z5G5J4"/>
<dbReference type="Proteomes" id="UP000253606">
    <property type="component" value="Chromosome"/>
</dbReference>
<proteinExistence type="predicted"/>
<dbReference type="KEGG" id="abas:ACPOL_4758"/>
<name>A0A2Z5G5J4_9BACT</name>
<keyword evidence="2" id="KW-1185">Reference proteome</keyword>
<reference evidence="1 2" key="1">
    <citation type="journal article" date="2018" name="Front. Microbiol.">
        <title>Hydrolytic Capabilities as a Key to Environmental Success: Chitinolytic and Cellulolytic Acidobacteria From Acidic Sub-arctic Soils and Boreal Peatlands.</title>
        <authorList>
            <person name="Belova S.E."/>
            <person name="Ravin N.V."/>
            <person name="Pankratov T.A."/>
            <person name="Rakitin A.L."/>
            <person name="Ivanova A.A."/>
            <person name="Beletsky A.V."/>
            <person name="Mardanov A.V."/>
            <person name="Sinninghe Damste J.S."/>
            <person name="Dedysh S.N."/>
        </authorList>
    </citation>
    <scope>NUCLEOTIDE SEQUENCE [LARGE SCALE GENOMIC DNA]</scope>
    <source>
        <strain evidence="1 2">SBC82</strain>
    </source>
</reference>
<evidence type="ECO:0000313" key="1">
    <source>
        <dbReference type="EMBL" id="AXC14024.1"/>
    </source>
</evidence>
<dbReference type="EMBL" id="CP030840">
    <property type="protein sequence ID" value="AXC14024.1"/>
    <property type="molecule type" value="Genomic_DNA"/>
</dbReference>
<gene>
    <name evidence="1" type="ORF">ACPOL_4758</name>
</gene>
<sequence>MELGGNAGIIVVDREFVGVASLIHCQFDAHIKPVVMLDCFADQVT</sequence>
<organism evidence="1 2">
    <name type="scientific">Acidisarcina polymorpha</name>
    <dbReference type="NCBI Taxonomy" id="2211140"/>
    <lineage>
        <taxon>Bacteria</taxon>
        <taxon>Pseudomonadati</taxon>
        <taxon>Acidobacteriota</taxon>
        <taxon>Terriglobia</taxon>
        <taxon>Terriglobales</taxon>
        <taxon>Acidobacteriaceae</taxon>
        <taxon>Acidisarcina</taxon>
    </lineage>
</organism>
<protein>
    <submittedName>
        <fullName evidence="1">Uncharacterized protein</fullName>
    </submittedName>
</protein>